<dbReference type="Proteomes" id="UP000694863">
    <property type="component" value="Unplaced"/>
</dbReference>
<evidence type="ECO:0000313" key="1">
    <source>
        <dbReference type="Proteomes" id="UP000694863"/>
    </source>
</evidence>
<proteinExistence type="predicted"/>
<reference evidence="2" key="1">
    <citation type="submission" date="2025-08" db="UniProtKB">
        <authorList>
            <consortium name="RefSeq"/>
        </authorList>
    </citation>
    <scope>IDENTIFICATION</scope>
</reference>
<gene>
    <name evidence="2" type="primary">SKA3</name>
</gene>
<organism evidence="1 2">
    <name type="scientific">Echinops telfairi</name>
    <name type="common">Lesser hedgehog tenrec</name>
    <dbReference type="NCBI Taxonomy" id="9371"/>
    <lineage>
        <taxon>Eukaryota</taxon>
        <taxon>Metazoa</taxon>
        <taxon>Chordata</taxon>
        <taxon>Craniata</taxon>
        <taxon>Vertebrata</taxon>
        <taxon>Euteleostomi</taxon>
        <taxon>Mammalia</taxon>
        <taxon>Eutheria</taxon>
        <taxon>Afrotheria</taxon>
        <taxon>Tenrecidae</taxon>
        <taxon>Tenrecinae</taxon>
        <taxon>Echinops</taxon>
    </lineage>
</organism>
<name>A0AC55DE15_ECHTE</name>
<dbReference type="RefSeq" id="XP_045149987.1">
    <property type="nucleotide sequence ID" value="XM_045294052.1"/>
</dbReference>
<sequence length="422" mass="46730">MDPIRSFYGRLRSLAVTLDSEAARLQPALTGEESDFEDYAMKNLCDLQSEVKALKNDANHLLHKASLENKESTDFLKTAKVLMKRNSAEIMKIREFFQKYGYNPRTKENSAEEHETTNSKPDVTDGETLQKPDGKDLSIPSSSVSDKLPRSPQLSDFGLERYMIAHIPPPHPQEVNDQKEEPRVLTPPAKQSPAKILKTPRCALQMDDFECITPKLEHFGISEYTYLNEDYTLGLNIMESNKSFPMTGASEGAIGTEPIANDDFVVSPGPVSQQLGKPGAEYTLSPLAPTFCTPGLRIPPTINSADLVHCHKTEPSDEPLTKAKSSTSDLERTNFTSLILNSKESFENLADPSSPTISSYENLLRTPTPPEVTTIPVDILQILSKYNSNLATPVAVKTVPPRKVFLPTHDGQNVLDVCNKEN</sequence>
<accession>A0AC55DE15</accession>
<evidence type="ECO:0000313" key="2">
    <source>
        <dbReference type="RefSeq" id="XP_045149987.1"/>
    </source>
</evidence>
<keyword evidence="1" id="KW-1185">Reference proteome</keyword>
<protein>
    <submittedName>
        <fullName evidence="2">Spindle and kinetochore-associated protein 3 isoform X1</fullName>
    </submittedName>
</protein>